<evidence type="ECO:0000259" key="4">
    <source>
        <dbReference type="PROSITE" id="PS51186"/>
    </source>
</evidence>
<evidence type="ECO:0000313" key="6">
    <source>
        <dbReference type="Proteomes" id="UP000620075"/>
    </source>
</evidence>
<dbReference type="GO" id="GO:0008999">
    <property type="term" value="F:protein-N-terminal-alanine acetyltransferase activity"/>
    <property type="evidence" value="ECO:0007669"/>
    <property type="project" value="TreeGrafter"/>
</dbReference>
<evidence type="ECO:0000256" key="2">
    <source>
        <dbReference type="ARBA" id="ARBA00023315"/>
    </source>
</evidence>
<dbReference type="InterPro" id="IPR016181">
    <property type="entry name" value="Acyl_CoA_acyltransferase"/>
</dbReference>
<accession>A0A934NBN2</accession>
<dbReference type="RefSeq" id="WP_350340710.1">
    <property type="nucleotide sequence ID" value="NZ_JAEKNQ010000021.1"/>
</dbReference>
<gene>
    <name evidence="5" type="ORF">JF888_05415</name>
</gene>
<dbReference type="AlphaFoldDB" id="A0A934NBN2"/>
<comment type="similarity">
    <text evidence="3">Belongs to the acetyltransferase family. RimJ subfamily.</text>
</comment>
<dbReference type="CDD" id="cd04301">
    <property type="entry name" value="NAT_SF"/>
    <property type="match status" value="1"/>
</dbReference>
<dbReference type="EMBL" id="JAEKNQ010000021">
    <property type="protein sequence ID" value="MBJ7602616.1"/>
    <property type="molecule type" value="Genomic_DNA"/>
</dbReference>
<dbReference type="Pfam" id="PF13302">
    <property type="entry name" value="Acetyltransf_3"/>
    <property type="match status" value="1"/>
</dbReference>
<proteinExistence type="inferred from homology"/>
<keyword evidence="2" id="KW-0012">Acyltransferase</keyword>
<reference evidence="5 6" key="1">
    <citation type="submission" date="2020-10" db="EMBL/GenBank/DDBJ databases">
        <title>Ca. Dormibacterota MAGs.</title>
        <authorList>
            <person name="Montgomery K."/>
        </authorList>
    </citation>
    <scope>NUCLEOTIDE SEQUENCE [LARGE SCALE GENOMIC DNA]</scope>
    <source>
        <strain evidence="5">SC8811_S16_3</strain>
    </source>
</reference>
<dbReference type="InterPro" id="IPR051531">
    <property type="entry name" value="N-acetyltransferase"/>
</dbReference>
<evidence type="ECO:0000313" key="5">
    <source>
        <dbReference type="EMBL" id="MBJ7602616.1"/>
    </source>
</evidence>
<evidence type="ECO:0000256" key="3">
    <source>
        <dbReference type="ARBA" id="ARBA00038502"/>
    </source>
</evidence>
<organism evidence="5 6">
    <name type="scientific">Candidatus Dormiibacter inghamiae</name>
    <dbReference type="NCBI Taxonomy" id="3127013"/>
    <lineage>
        <taxon>Bacteria</taxon>
        <taxon>Bacillati</taxon>
        <taxon>Candidatus Dormiibacterota</taxon>
        <taxon>Candidatus Dormibacteria</taxon>
        <taxon>Candidatus Dormibacterales</taxon>
        <taxon>Candidatus Dormibacteraceae</taxon>
        <taxon>Candidatus Dormiibacter</taxon>
    </lineage>
</organism>
<evidence type="ECO:0000256" key="1">
    <source>
        <dbReference type="ARBA" id="ARBA00022679"/>
    </source>
</evidence>
<dbReference type="PANTHER" id="PTHR43792">
    <property type="entry name" value="GNAT FAMILY, PUTATIVE (AFU_ORTHOLOGUE AFUA_3G00765)-RELATED-RELATED"/>
    <property type="match status" value="1"/>
</dbReference>
<protein>
    <submittedName>
        <fullName evidence="5">GNAT family N-acetyltransferase</fullName>
    </submittedName>
</protein>
<dbReference type="InterPro" id="IPR000182">
    <property type="entry name" value="GNAT_dom"/>
</dbReference>
<dbReference type="Gene3D" id="3.40.630.30">
    <property type="match status" value="1"/>
</dbReference>
<keyword evidence="1" id="KW-0808">Transferase</keyword>
<dbReference type="SUPFAM" id="SSF55729">
    <property type="entry name" value="Acyl-CoA N-acyltransferases (Nat)"/>
    <property type="match status" value="1"/>
</dbReference>
<feature type="domain" description="N-acetyltransferase" evidence="4">
    <location>
        <begin position="12"/>
        <end position="177"/>
    </location>
</feature>
<name>A0A934NBN2_9BACT</name>
<sequence length="180" mass="20119">MQQTDLSPRSAVRLVLWGKDDLGLLQKVMGDPAMTHHLGGPESEAKIAARQSRYERLPDSGQGRMFKIEDGATGEAVGSVGYWERTWRGERVYETGWSVLPAFQGRGIASTATAQAVASARCERKLRFLHAFPSVDNPPSNAVCRKLGFTLLEECVVEYPRGSFMRCNDWRLDLFREKLG</sequence>
<dbReference type="PANTHER" id="PTHR43792:SF8">
    <property type="entry name" value="[RIBOSOMAL PROTEIN US5]-ALANINE N-ACETYLTRANSFERASE"/>
    <property type="match status" value="1"/>
</dbReference>
<comment type="caution">
    <text evidence="5">The sequence shown here is derived from an EMBL/GenBank/DDBJ whole genome shotgun (WGS) entry which is preliminary data.</text>
</comment>
<dbReference type="PROSITE" id="PS51186">
    <property type="entry name" value="GNAT"/>
    <property type="match status" value="1"/>
</dbReference>
<dbReference type="GO" id="GO:0005737">
    <property type="term" value="C:cytoplasm"/>
    <property type="evidence" value="ECO:0007669"/>
    <property type="project" value="TreeGrafter"/>
</dbReference>
<dbReference type="Proteomes" id="UP000620075">
    <property type="component" value="Unassembled WGS sequence"/>
</dbReference>